<feature type="domain" description="TGF-beta family profile" evidence="10">
    <location>
        <begin position="223"/>
        <end position="344"/>
    </location>
</feature>
<evidence type="ECO:0000256" key="1">
    <source>
        <dbReference type="ARBA" id="ARBA00004613"/>
    </source>
</evidence>
<evidence type="ECO:0000313" key="12">
    <source>
        <dbReference type="RefSeq" id="XP_047740157.1"/>
    </source>
</evidence>
<keyword evidence="6" id="KW-1015">Disulfide bond</keyword>
<dbReference type="KEGG" id="hazt:108664624"/>
<dbReference type="InterPro" id="IPR017948">
    <property type="entry name" value="TGFb_CS"/>
</dbReference>
<comment type="similarity">
    <text evidence="2 8">Belongs to the TGF-beta family.</text>
</comment>
<dbReference type="Pfam" id="PF00019">
    <property type="entry name" value="TGF_beta"/>
    <property type="match status" value="1"/>
</dbReference>
<dbReference type="GO" id="GO:0005125">
    <property type="term" value="F:cytokine activity"/>
    <property type="evidence" value="ECO:0007669"/>
    <property type="project" value="TreeGrafter"/>
</dbReference>
<dbReference type="PROSITE" id="PS51362">
    <property type="entry name" value="TGF_BETA_2"/>
    <property type="match status" value="1"/>
</dbReference>
<dbReference type="CDD" id="cd13761">
    <property type="entry name" value="TGF_beta_BMP5_like"/>
    <property type="match status" value="1"/>
</dbReference>
<evidence type="ECO:0000259" key="10">
    <source>
        <dbReference type="PROSITE" id="PS51362"/>
    </source>
</evidence>
<dbReference type="InterPro" id="IPR001839">
    <property type="entry name" value="TGF-b_C"/>
</dbReference>
<dbReference type="FunFam" id="2.10.90.10:FF:000001">
    <property type="entry name" value="Bone morphogenetic protein 4"/>
    <property type="match status" value="1"/>
</dbReference>
<dbReference type="OrthoDB" id="5987191at2759"/>
<keyword evidence="11" id="KW-1185">Reference proteome</keyword>
<dbReference type="Proteomes" id="UP000694843">
    <property type="component" value="Unplaced"/>
</dbReference>
<keyword evidence="7" id="KW-0325">Glycoprotein</keyword>
<dbReference type="GO" id="GO:0008083">
    <property type="term" value="F:growth factor activity"/>
    <property type="evidence" value="ECO:0007669"/>
    <property type="project" value="UniProtKB-KW"/>
</dbReference>
<evidence type="ECO:0000256" key="3">
    <source>
        <dbReference type="ARBA" id="ARBA00022525"/>
    </source>
</evidence>
<dbReference type="PANTHER" id="PTHR11848">
    <property type="entry name" value="TGF-BETA FAMILY"/>
    <property type="match status" value="1"/>
</dbReference>
<evidence type="ECO:0000256" key="9">
    <source>
        <dbReference type="SAM" id="SignalP"/>
    </source>
</evidence>
<name>A0A979FUA1_HYAAZ</name>
<evidence type="ECO:0000256" key="6">
    <source>
        <dbReference type="ARBA" id="ARBA00023157"/>
    </source>
</evidence>
<dbReference type="GO" id="GO:0005615">
    <property type="term" value="C:extracellular space"/>
    <property type="evidence" value="ECO:0007669"/>
    <property type="project" value="TreeGrafter"/>
</dbReference>
<dbReference type="RefSeq" id="XP_047740157.1">
    <property type="nucleotide sequence ID" value="XM_047884201.1"/>
</dbReference>
<organism evidence="11 12">
    <name type="scientific">Hyalella azteca</name>
    <name type="common">Amphipod</name>
    <dbReference type="NCBI Taxonomy" id="294128"/>
    <lineage>
        <taxon>Eukaryota</taxon>
        <taxon>Metazoa</taxon>
        <taxon>Ecdysozoa</taxon>
        <taxon>Arthropoda</taxon>
        <taxon>Crustacea</taxon>
        <taxon>Multicrustacea</taxon>
        <taxon>Malacostraca</taxon>
        <taxon>Eumalacostraca</taxon>
        <taxon>Peracarida</taxon>
        <taxon>Amphipoda</taxon>
        <taxon>Senticaudata</taxon>
        <taxon>Talitrida</taxon>
        <taxon>Talitroidea</taxon>
        <taxon>Hyalellidae</taxon>
        <taxon>Hyalella</taxon>
    </lineage>
</organism>
<accession>A0A979FUA1</accession>
<keyword evidence="5 8" id="KW-0339">Growth factor</keyword>
<sequence>MERNVRWIAILLLVVTVQGISLPFPSTDELLQKLDVPGREGRRMVPPQAMLDLYSRWSQDPSSDEGLRYGATTITAITSIGGGTNEFLFMLPTQQQDEQVVGVEFHLHHHHIHHHHTLHHQLLKVTAQVQDTNVSNTQLVSDPSSGWLVFQLASPATVARIINVRTRSVTVRTHAHTQDGGSIHFKSHPQGSLLLMFSKTRAVGPEAPSQLNHLQQDVRSLPRSKRSLVDDQQNSSACSREPLRVDFARLGWSWIIAPTSFDAYFCSGSCSFPLTQDVNPSNHAILRSLIHNLGENDVSSPHNVSPPYCVPTSYTSLTVLHYDEDRRIILKKFSDMVVNACGCR</sequence>
<dbReference type="SUPFAM" id="SSF57501">
    <property type="entry name" value="Cystine-knot cytokines"/>
    <property type="match status" value="1"/>
</dbReference>
<dbReference type="InterPro" id="IPR015615">
    <property type="entry name" value="TGF-beta-rel"/>
</dbReference>
<dbReference type="OMA" id="NDYHHSK"/>
<dbReference type="SMART" id="SM00204">
    <property type="entry name" value="TGFB"/>
    <property type="match status" value="1"/>
</dbReference>
<evidence type="ECO:0000256" key="7">
    <source>
        <dbReference type="ARBA" id="ARBA00023180"/>
    </source>
</evidence>
<keyword evidence="3" id="KW-0964">Secreted</keyword>
<dbReference type="GeneID" id="108664624"/>
<dbReference type="PROSITE" id="PS00250">
    <property type="entry name" value="TGF_BETA_1"/>
    <property type="match status" value="1"/>
</dbReference>
<evidence type="ECO:0000256" key="4">
    <source>
        <dbReference type="ARBA" id="ARBA00022729"/>
    </source>
</evidence>
<dbReference type="PANTHER" id="PTHR11848:SF308">
    <property type="entry name" value="BMP-LIKE PROTEIN UNC-129"/>
    <property type="match status" value="1"/>
</dbReference>
<evidence type="ECO:0000256" key="5">
    <source>
        <dbReference type="ARBA" id="ARBA00023030"/>
    </source>
</evidence>
<evidence type="ECO:0000313" key="11">
    <source>
        <dbReference type="Proteomes" id="UP000694843"/>
    </source>
</evidence>
<dbReference type="AlphaFoldDB" id="A0A979FUA1"/>
<dbReference type="InterPro" id="IPR029034">
    <property type="entry name" value="Cystine-knot_cytokine"/>
</dbReference>
<evidence type="ECO:0000256" key="2">
    <source>
        <dbReference type="ARBA" id="ARBA00006656"/>
    </source>
</evidence>
<comment type="subcellular location">
    <subcellularLocation>
        <location evidence="1">Secreted</location>
    </subcellularLocation>
</comment>
<proteinExistence type="inferred from homology"/>
<dbReference type="Gene3D" id="2.10.90.10">
    <property type="entry name" value="Cystine-knot cytokines"/>
    <property type="match status" value="1"/>
</dbReference>
<feature type="signal peptide" evidence="9">
    <location>
        <begin position="1"/>
        <end position="19"/>
    </location>
</feature>
<protein>
    <submittedName>
        <fullName evidence="12">Bone morphogenetic protein 2</fullName>
    </submittedName>
</protein>
<gene>
    <name evidence="12" type="primary">LOC108664624</name>
</gene>
<feature type="chain" id="PRO_5037975563" evidence="9">
    <location>
        <begin position="20"/>
        <end position="344"/>
    </location>
</feature>
<evidence type="ECO:0000256" key="8">
    <source>
        <dbReference type="RuleBase" id="RU000354"/>
    </source>
</evidence>
<reference evidence="12" key="1">
    <citation type="submission" date="2025-08" db="UniProtKB">
        <authorList>
            <consortium name="RefSeq"/>
        </authorList>
    </citation>
    <scope>IDENTIFICATION</scope>
    <source>
        <tissue evidence="12">Whole organism</tissue>
    </source>
</reference>
<keyword evidence="4 9" id="KW-0732">Signal</keyword>